<sequence>MKNYNVNPYIPMGNWGTYHQKSCKGGNPPERGDGTTEQCDCSGSGDSNTSANPTLRVHNTTITNAGTLEAIATITVTKQGGLPHTSGPITSISKTTLSKADGELQIRTPLVVCEILNLTGTDASGDSDVRIDGTIIVTSPGTLGHNITLAGRLAGTLTLNNGGDNITVSKDDNAGLEANNPTNLTLQGINVTGVTGTATMEIRTSNPDHDLTAISGDVTITVTKLTKDNVQSLQSSGGELKRETNLKPNDTLNLEGTATATSSITNLKVSGKITIGGTDGTLGTTIGFTGDVTSSQNLTLDDAPDCVKVRGTNTLNLSPTKLDALKNTNFSLTSPDKHPLTYYLVTKSTITIGPNTTTTNVKFSGLSLVPVCITGTNAFKTTANLSLAHTQSNPTIKDPGGLTINLNNILSSAGVTITKDKVKSLPAGAQLGTSTPLAKGDTLTLKITPQGSGTTTTLEGKIHVTGPGKLTGNLTLSGGIEATISDLSGGAGTLEATDSVNITNLKYDPMEIHINHQSDSCVLVPLNYI</sequence>
<dbReference type="EMBL" id="UIVT01000004">
    <property type="protein sequence ID" value="SVP94097.1"/>
    <property type="molecule type" value="Genomic_DNA"/>
</dbReference>
<dbReference type="AlphaFoldDB" id="A0A3B0N4C2"/>
<evidence type="ECO:0000313" key="2">
    <source>
        <dbReference type="EMBL" id="SVP94097.1"/>
    </source>
</evidence>
<feature type="compositionally biased region" description="Polar residues" evidence="1">
    <location>
        <begin position="35"/>
        <end position="55"/>
    </location>
</feature>
<reference evidence="3" key="1">
    <citation type="submission" date="2018-07" db="EMBL/GenBank/DDBJ databases">
        <authorList>
            <person name="Quirk P.G."/>
            <person name="Krulwich T.A."/>
        </authorList>
    </citation>
    <scope>NUCLEOTIDE SEQUENCE</scope>
    <source>
        <strain evidence="3">Anand</strain>
    </source>
</reference>
<evidence type="ECO:0000256" key="1">
    <source>
        <dbReference type="SAM" id="MobiDB-lite"/>
    </source>
</evidence>
<protein>
    <submittedName>
        <fullName evidence="3">Uncharacterized protein</fullName>
    </submittedName>
</protein>
<dbReference type="EMBL" id="UIVS01000004">
    <property type="protein sequence ID" value="SVP94700.1"/>
    <property type="molecule type" value="Genomic_DNA"/>
</dbReference>
<evidence type="ECO:0000313" key="3">
    <source>
        <dbReference type="EMBL" id="SVP94700.1"/>
    </source>
</evidence>
<accession>A0A3B0N4C2</accession>
<feature type="region of interest" description="Disordered" evidence="1">
    <location>
        <begin position="21"/>
        <end position="55"/>
    </location>
</feature>
<proteinExistence type="predicted"/>
<feature type="region of interest" description="Disordered" evidence="1">
    <location>
        <begin position="234"/>
        <end position="254"/>
    </location>
</feature>
<name>A0A3B0N4C2_THEAN</name>
<dbReference type="VEuPathDB" id="PiroplasmaDB:TA09280"/>
<organism evidence="3">
    <name type="scientific">Theileria annulata</name>
    <dbReference type="NCBI Taxonomy" id="5874"/>
    <lineage>
        <taxon>Eukaryota</taxon>
        <taxon>Sar</taxon>
        <taxon>Alveolata</taxon>
        <taxon>Apicomplexa</taxon>
        <taxon>Aconoidasida</taxon>
        <taxon>Piroplasmida</taxon>
        <taxon>Theileriidae</taxon>
        <taxon>Theileria</taxon>
    </lineage>
</organism>
<gene>
    <name evidence="2" type="ORF">TAT_000309800</name>
    <name evidence="3" type="ORF">TAV_000309800</name>
</gene>